<dbReference type="EMBL" id="JACWMS010000001">
    <property type="protein sequence ID" value="MBD1318002.1"/>
    <property type="molecule type" value="Genomic_DNA"/>
</dbReference>
<feature type="domain" description="DUF4236" evidence="2">
    <location>
        <begin position="4"/>
        <end position="57"/>
    </location>
</feature>
<dbReference type="Pfam" id="PF14020">
    <property type="entry name" value="DUF4236"/>
    <property type="match status" value="1"/>
</dbReference>
<evidence type="ECO:0000313" key="3">
    <source>
        <dbReference type="EMBL" id="MBD1318002.1"/>
    </source>
</evidence>
<dbReference type="Proteomes" id="UP000602395">
    <property type="component" value="Unassembled WGS sequence"/>
</dbReference>
<comment type="caution">
    <text evidence="3">The sequence shown here is derived from an EMBL/GenBank/DDBJ whole genome shotgun (WGS) entry which is preliminary data.</text>
</comment>
<evidence type="ECO:0000259" key="2">
    <source>
        <dbReference type="Pfam" id="PF14020"/>
    </source>
</evidence>
<protein>
    <submittedName>
        <fullName evidence="3">DUF4236 domain-containing protein</fullName>
    </submittedName>
</protein>
<feature type="region of interest" description="Disordered" evidence="1">
    <location>
        <begin position="42"/>
        <end position="101"/>
    </location>
</feature>
<name>A0ABR7W884_9ACTN</name>
<dbReference type="RefSeq" id="WP_190265351.1">
    <property type="nucleotide sequence ID" value="NZ_BAABAD010000003.1"/>
</dbReference>
<gene>
    <name evidence="3" type="ORF">IDF66_00260</name>
</gene>
<evidence type="ECO:0000313" key="4">
    <source>
        <dbReference type="Proteomes" id="UP000602395"/>
    </source>
</evidence>
<evidence type="ECO:0000256" key="1">
    <source>
        <dbReference type="SAM" id="MobiDB-lite"/>
    </source>
</evidence>
<organism evidence="3 4">
    <name type="scientific">Gordonia hankookensis</name>
    <dbReference type="NCBI Taxonomy" id="589403"/>
    <lineage>
        <taxon>Bacteria</taxon>
        <taxon>Bacillati</taxon>
        <taxon>Actinomycetota</taxon>
        <taxon>Actinomycetes</taxon>
        <taxon>Mycobacteriales</taxon>
        <taxon>Gordoniaceae</taxon>
        <taxon>Gordonia</taxon>
    </lineage>
</organism>
<reference evidence="3 4" key="1">
    <citation type="submission" date="2020-09" db="EMBL/GenBank/DDBJ databases">
        <title>Novel species in genus Gordonia.</title>
        <authorList>
            <person name="Zhang G."/>
        </authorList>
    </citation>
    <scope>NUCLEOTIDE SEQUENCE [LARGE SCALE GENOMIC DNA]</scope>
    <source>
        <strain evidence="3 4">ON-33</strain>
    </source>
</reference>
<keyword evidence="4" id="KW-1185">Reference proteome</keyword>
<sequence>MGARFRKTINLGGGVKINLNAKSASISAGAPGARVTYNTRGQRTTSVGVPGTGVSYRTTKKVTGGSSQPGNALPGDGQRHPASAAMPQSRDEKKFTKAVGKSAKKPEVLGEWLAHPDLGEAANVVMGVAFWAGGHLSEAKTRFAAALAGSASTMSAGFYARHPAGIPLEVLGATALVPVSRSGAALMLASIYNQGGDLEAGLAALGAAEPSEFRTALEAAFLYNLGRYDDVVFATRWLSGASTDPLVALGLILRGCALRGLGKLHDARMALDGAIGGVSRCLPMMDLYDFERAKTYAADRHGGSVARMQLQALYARNPNYPGLEEALAELPAGD</sequence>
<proteinExistence type="predicted"/>
<accession>A0ABR7W884</accession>
<dbReference type="InterPro" id="IPR025330">
    <property type="entry name" value="DUF4236"/>
</dbReference>